<dbReference type="Gene3D" id="3.30.499.10">
    <property type="entry name" value="Aconitase, domain 3"/>
    <property type="match status" value="2"/>
</dbReference>
<dbReference type="PROSITE" id="PS01244">
    <property type="entry name" value="ACONITASE_2"/>
    <property type="match status" value="1"/>
</dbReference>
<dbReference type="InterPro" id="IPR011826">
    <property type="entry name" value="HAcnase/IPMdehydase_lsu_prok"/>
</dbReference>
<dbReference type="SUPFAM" id="SSF53732">
    <property type="entry name" value="Aconitase iron-sulfur domain"/>
    <property type="match status" value="1"/>
</dbReference>
<dbReference type="InterPro" id="IPR036008">
    <property type="entry name" value="Aconitase_4Fe-4S_dom"/>
</dbReference>
<name>A0AA35CI98_9FIRM</name>
<keyword evidence="1 6" id="KW-0004">4Fe-4S</keyword>
<dbReference type="GO" id="GO:0003861">
    <property type="term" value="F:3-isopropylmalate dehydratase activity"/>
    <property type="evidence" value="ECO:0007669"/>
    <property type="project" value="UniProtKB-UniRule"/>
</dbReference>
<dbReference type="KEGG" id="cmic:caldi_00190"/>
<dbReference type="InterPro" id="IPR015931">
    <property type="entry name" value="Acnase/IPM_dHydase_lsu_aba_1/3"/>
</dbReference>
<dbReference type="HAMAP" id="MF_01027">
    <property type="entry name" value="LeuC_type2"/>
    <property type="match status" value="1"/>
</dbReference>
<dbReference type="PROSITE" id="PS00450">
    <property type="entry name" value="ACONITASE_1"/>
    <property type="match status" value="1"/>
</dbReference>
<dbReference type="AlphaFoldDB" id="A0AA35CI98"/>
<dbReference type="GO" id="GO:0046872">
    <property type="term" value="F:metal ion binding"/>
    <property type="evidence" value="ECO:0007669"/>
    <property type="project" value="UniProtKB-KW"/>
</dbReference>
<keyword evidence="9" id="KW-1185">Reference proteome</keyword>
<evidence type="ECO:0000256" key="4">
    <source>
        <dbReference type="ARBA" id="ARBA00023014"/>
    </source>
</evidence>
<dbReference type="EC" id="4.2.1.33" evidence="6"/>
<evidence type="ECO:0000256" key="6">
    <source>
        <dbReference type="HAMAP-Rule" id="MF_01027"/>
    </source>
</evidence>
<comment type="similarity">
    <text evidence="6">Belongs to the aconitase/IPM isomerase family. LeuC type 2 subfamily.</text>
</comment>
<keyword evidence="6" id="KW-0100">Branched-chain amino acid biosynthesis</keyword>
<proteinExistence type="inferred from homology"/>
<dbReference type="NCBIfam" id="TIGR02086">
    <property type="entry name" value="IPMI_arch"/>
    <property type="match status" value="1"/>
</dbReference>
<accession>A0AA35CI98</accession>
<evidence type="ECO:0000313" key="9">
    <source>
        <dbReference type="Proteomes" id="UP001163687"/>
    </source>
</evidence>
<comment type="cofactor">
    <cofactor evidence="6">
        <name>[4Fe-4S] cluster</name>
        <dbReference type="ChEBI" id="CHEBI:49883"/>
    </cofactor>
    <text evidence="6">Binds 1 [4Fe-4S] cluster per subunit.</text>
</comment>
<comment type="catalytic activity">
    <reaction evidence="6">
        <text>(2R,3S)-3-isopropylmalate = (2S)-2-isopropylmalate</text>
        <dbReference type="Rhea" id="RHEA:32287"/>
        <dbReference type="ChEBI" id="CHEBI:1178"/>
        <dbReference type="ChEBI" id="CHEBI:35121"/>
        <dbReference type="EC" id="4.2.1.33"/>
    </reaction>
</comment>
<evidence type="ECO:0000256" key="2">
    <source>
        <dbReference type="ARBA" id="ARBA00022723"/>
    </source>
</evidence>
<keyword evidence="4 6" id="KW-0411">Iron-sulfur</keyword>
<keyword evidence="2 6" id="KW-0479">Metal-binding</keyword>
<organism evidence="8 9">
    <name type="scientific">Caldinitratiruptor microaerophilus</name>
    <dbReference type="NCBI Taxonomy" id="671077"/>
    <lineage>
        <taxon>Bacteria</taxon>
        <taxon>Bacillati</taxon>
        <taxon>Bacillota</taxon>
        <taxon>Clostridia</taxon>
        <taxon>Eubacteriales</taxon>
        <taxon>Symbiobacteriaceae</taxon>
        <taxon>Caldinitratiruptor</taxon>
    </lineage>
</organism>
<comment type="function">
    <text evidence="6">Catalyzes the isomerization between 2-isopropylmalate and 3-isopropylmalate, via the formation of 2-isopropylmaleate.</text>
</comment>
<dbReference type="RefSeq" id="WP_264843055.1">
    <property type="nucleotide sequence ID" value="NZ_AP025628.1"/>
</dbReference>
<dbReference type="InterPro" id="IPR018136">
    <property type="entry name" value="Aconitase_4Fe-4S_BS"/>
</dbReference>
<evidence type="ECO:0000256" key="1">
    <source>
        <dbReference type="ARBA" id="ARBA00022485"/>
    </source>
</evidence>
<dbReference type="GO" id="GO:0051539">
    <property type="term" value="F:4 iron, 4 sulfur cluster binding"/>
    <property type="evidence" value="ECO:0007669"/>
    <property type="project" value="UniProtKB-KW"/>
</dbReference>
<protein>
    <recommendedName>
        <fullName evidence="6">3-isopropylmalate dehydratase large subunit</fullName>
        <ecNumber evidence="6">4.2.1.33</ecNumber>
    </recommendedName>
    <alternativeName>
        <fullName evidence="6">Alpha-IPM isomerase</fullName>
        <shortName evidence="6">IPMI</shortName>
    </alternativeName>
    <alternativeName>
        <fullName evidence="6">Isopropylmalate isomerase</fullName>
    </alternativeName>
</protein>
<gene>
    <name evidence="6 8" type="primary">leuC</name>
    <name evidence="8" type="ORF">caldi_00190</name>
</gene>
<keyword evidence="3 6" id="KW-0408">Iron</keyword>
<dbReference type="InterPro" id="IPR006251">
    <property type="entry name" value="Homoacnase/IPMdehydase_lsu"/>
</dbReference>
<feature type="binding site" evidence="6">
    <location>
        <position position="363"/>
    </location>
    <ligand>
        <name>[4Fe-4S] cluster</name>
        <dbReference type="ChEBI" id="CHEBI:49883"/>
    </ligand>
</feature>
<dbReference type="PANTHER" id="PTHR43822">
    <property type="entry name" value="HOMOACONITASE, MITOCHONDRIAL-RELATED"/>
    <property type="match status" value="1"/>
</dbReference>
<sequence length="427" mass="46206">MGMTITEKILAAHAGKKEVRPGDLIEAKVDLVMANDITAAPAIAAFEKIGVDNVWDPERVVLVPSHFAPARDIASAAQIKRMREFARRLNIKWFFELGQAGIEHALLPEQGLAVPGMLILGADSHSCTYGALGAFSTGVGSTDAAAAMATGETWLRVPESNLFIFHGKLRPWVSGKDLILYTISQVGDDGCRYQAMEFTGEAIRSLSMEQRMTITNMAIEAGAKSGIIAPDETTLEYVKPRAKFPWTVYQSDPDAHYARVFEWDASELEPQVSFPHLPSNTKPLSEAAGIEVDQVVIGSCTNGRIEDLRIVAEVMRGRKVHPRIRCIIFPATPEVYKQALREGLIDVFVEAGAVVSTSTCGPCLGGHMGVLAEGERCLSTTNRNYVGRMGHPRSYTYLANPAVAAATAVAGVIADPDDVIKRTEVAL</sequence>
<dbReference type="CDD" id="cd01583">
    <property type="entry name" value="IPMI"/>
    <property type="match status" value="1"/>
</dbReference>
<keyword evidence="5 6" id="KW-0456">Lyase</keyword>
<dbReference type="InterPro" id="IPR050067">
    <property type="entry name" value="IPM_dehydratase_rel_enz"/>
</dbReference>
<dbReference type="InterPro" id="IPR001030">
    <property type="entry name" value="Acoase/IPM_deHydtase_lsu_aba"/>
</dbReference>
<keyword evidence="6" id="KW-0432">Leucine biosynthesis</keyword>
<feature type="binding site" evidence="6">
    <location>
        <position position="360"/>
    </location>
    <ligand>
        <name>[4Fe-4S] cluster</name>
        <dbReference type="ChEBI" id="CHEBI:49883"/>
    </ligand>
</feature>
<evidence type="ECO:0000259" key="7">
    <source>
        <dbReference type="Pfam" id="PF00330"/>
    </source>
</evidence>
<reference evidence="8" key="1">
    <citation type="submission" date="2022-03" db="EMBL/GenBank/DDBJ databases">
        <title>Complete genome sequence of Caldinitratiruptor microaerophilus.</title>
        <authorList>
            <person name="Mukaiyama R."/>
            <person name="Nishiyama T."/>
            <person name="Ueda K."/>
        </authorList>
    </citation>
    <scope>NUCLEOTIDE SEQUENCE</scope>
    <source>
        <strain evidence="8">JCM 16183</strain>
    </source>
</reference>
<comment type="pathway">
    <text evidence="6">Amino-acid biosynthesis; L-leucine biosynthesis; L-leucine from 3-methyl-2-oxobutanoate: step 2/4.</text>
</comment>
<dbReference type="NCBIfam" id="TIGR02083">
    <property type="entry name" value="LEU2"/>
    <property type="match status" value="1"/>
</dbReference>
<dbReference type="NCBIfam" id="NF001614">
    <property type="entry name" value="PRK00402.1"/>
    <property type="match status" value="1"/>
</dbReference>
<feature type="binding site" evidence="6">
    <location>
        <position position="300"/>
    </location>
    <ligand>
        <name>[4Fe-4S] cluster</name>
        <dbReference type="ChEBI" id="CHEBI:49883"/>
    </ligand>
</feature>
<dbReference type="PRINTS" id="PR00415">
    <property type="entry name" value="ACONITASE"/>
</dbReference>
<dbReference type="NCBIfam" id="TIGR01343">
    <property type="entry name" value="hacA_fam"/>
    <property type="match status" value="1"/>
</dbReference>
<feature type="domain" description="Aconitase/3-isopropylmalate dehydratase large subunit alpha/beta/alpha" evidence="7">
    <location>
        <begin position="7"/>
        <end position="411"/>
    </location>
</feature>
<dbReference type="InterPro" id="IPR011823">
    <property type="entry name" value="IsopropMal_deHydtase_lsu_bac"/>
</dbReference>
<evidence type="ECO:0000256" key="3">
    <source>
        <dbReference type="ARBA" id="ARBA00023004"/>
    </source>
</evidence>
<dbReference type="EMBL" id="AP025628">
    <property type="protein sequence ID" value="BDG58929.1"/>
    <property type="molecule type" value="Genomic_DNA"/>
</dbReference>
<comment type="subunit">
    <text evidence="6">Heterodimer of LeuC and LeuD.</text>
</comment>
<dbReference type="Pfam" id="PF00330">
    <property type="entry name" value="Aconitase"/>
    <property type="match status" value="1"/>
</dbReference>
<dbReference type="GO" id="GO:0009098">
    <property type="term" value="P:L-leucine biosynthetic process"/>
    <property type="evidence" value="ECO:0007669"/>
    <property type="project" value="UniProtKB-UniRule"/>
</dbReference>
<dbReference type="Proteomes" id="UP001163687">
    <property type="component" value="Chromosome"/>
</dbReference>
<evidence type="ECO:0000313" key="8">
    <source>
        <dbReference type="EMBL" id="BDG58929.1"/>
    </source>
</evidence>
<dbReference type="InterPro" id="IPR033941">
    <property type="entry name" value="IPMI_cat"/>
</dbReference>
<keyword evidence="6" id="KW-0028">Amino-acid biosynthesis</keyword>
<evidence type="ECO:0000256" key="5">
    <source>
        <dbReference type="ARBA" id="ARBA00023239"/>
    </source>
</evidence>
<dbReference type="PANTHER" id="PTHR43822:SF16">
    <property type="entry name" value="3-ISOPROPYLMALATE DEHYDRATASE LARGE SUBUNIT 2"/>
    <property type="match status" value="1"/>
</dbReference>